<keyword evidence="8" id="KW-1185">Reference proteome</keyword>
<dbReference type="Proteomes" id="UP001353858">
    <property type="component" value="Unassembled WGS sequence"/>
</dbReference>
<dbReference type="GO" id="GO:0006281">
    <property type="term" value="P:DNA repair"/>
    <property type="evidence" value="ECO:0007669"/>
    <property type="project" value="UniProtKB-ARBA"/>
</dbReference>
<keyword evidence="3" id="KW-0805">Transcription regulation</keyword>
<dbReference type="EMBL" id="JARPUR010000001">
    <property type="protein sequence ID" value="KAK4887248.1"/>
    <property type="molecule type" value="Genomic_DNA"/>
</dbReference>
<evidence type="ECO:0000256" key="1">
    <source>
        <dbReference type="ARBA" id="ARBA00011764"/>
    </source>
</evidence>
<dbReference type="PANTHER" id="PTHR39953:SF1">
    <property type="entry name" value="RE54151P"/>
    <property type="match status" value="1"/>
</dbReference>
<dbReference type="InterPro" id="IPR028002">
    <property type="entry name" value="Myb_DNA-bind_5"/>
</dbReference>
<organism evidence="7 8">
    <name type="scientific">Aquatica leii</name>
    <dbReference type="NCBI Taxonomy" id="1421715"/>
    <lineage>
        <taxon>Eukaryota</taxon>
        <taxon>Metazoa</taxon>
        <taxon>Ecdysozoa</taxon>
        <taxon>Arthropoda</taxon>
        <taxon>Hexapoda</taxon>
        <taxon>Insecta</taxon>
        <taxon>Pterygota</taxon>
        <taxon>Neoptera</taxon>
        <taxon>Endopterygota</taxon>
        <taxon>Coleoptera</taxon>
        <taxon>Polyphaga</taxon>
        <taxon>Elateriformia</taxon>
        <taxon>Elateroidea</taxon>
        <taxon>Lampyridae</taxon>
        <taxon>Luciolinae</taxon>
        <taxon>Aquatica</taxon>
    </lineage>
</organism>
<evidence type="ECO:0000259" key="6">
    <source>
        <dbReference type="Pfam" id="PF13873"/>
    </source>
</evidence>
<name>A0AAN7SRM0_9COLE</name>
<keyword evidence="4" id="KW-0804">Transcription</keyword>
<dbReference type="AlphaFoldDB" id="A0AAN7SRM0"/>
<dbReference type="InterPro" id="IPR011604">
    <property type="entry name" value="PDDEXK-like_dom_sf"/>
</dbReference>
<dbReference type="Gene3D" id="3.90.320.10">
    <property type="match status" value="1"/>
</dbReference>
<protein>
    <recommendedName>
        <fullName evidence="2">Regulatory protein zeste</fullName>
    </recommendedName>
</protein>
<evidence type="ECO:0000256" key="3">
    <source>
        <dbReference type="ARBA" id="ARBA00023015"/>
    </source>
</evidence>
<evidence type="ECO:0000256" key="4">
    <source>
        <dbReference type="ARBA" id="ARBA00023163"/>
    </source>
</evidence>
<gene>
    <name evidence="7" type="ORF">RN001_003519</name>
</gene>
<dbReference type="InterPro" id="IPR011335">
    <property type="entry name" value="Restrct_endonuc-II-like"/>
</dbReference>
<feature type="domain" description="Myb/SANT-like DNA-binding" evidence="6">
    <location>
        <begin position="10"/>
        <end position="84"/>
    </location>
</feature>
<accession>A0AAN7SRM0</accession>
<comment type="caution">
    <text evidence="7">The sequence shown here is derived from an EMBL/GenBank/DDBJ whole genome shotgun (WGS) entry which is preliminary data.</text>
</comment>
<sequence>MQDMAKRIKGKNFTDREISLLLDNIEKFVNIIENKKTDSVAIKEKTKTWDIITTNFNRLNEDKRSVYQLKKFYGNFKRKTRKAKLHIDEMADGFIQKTLSEHGKRLESMLKDKFRSDSDAHDSETDIVVNDIEPLREFTTKRNVQVFFNDNGITTNLEKSNIQDVVLNDIVSNIQLKVETIDDDVLEAEAATSNEFCNLDDTIESRKRKCTEETEHSTRKEDLSLKVLEQQLKNSELEGKILETANIGRQLQQHSIVTPDSTHFLKEVVAGMKCENYDCPISIHYGQVNDIKKLSVYQLMMEFAYCDWDQTAGSFINFCKSSIPAEMIEQAEKLTSKKFNSLAMSRGRNLEHDVLCEVEKMLKCKGEKCGFTILKNFGIIGASPDGITKDAVIEVKYPISNKTFMNYI</sequence>
<comment type="function">
    <text evidence="5">Involved in transvection phenomena (= synapsis-dependent gene expression), where the synaptic pairing of chromosomes carrying genes with which zeste interacts influences the expression of these genes. Zeste binds to DNA and stimulates transcription from a nearby promoter.</text>
</comment>
<dbReference type="Pfam" id="PF13873">
    <property type="entry name" value="Myb_DNA-bind_5"/>
    <property type="match status" value="1"/>
</dbReference>
<dbReference type="SUPFAM" id="SSF52980">
    <property type="entry name" value="Restriction endonuclease-like"/>
    <property type="match status" value="1"/>
</dbReference>
<reference evidence="8" key="1">
    <citation type="submission" date="2023-01" db="EMBL/GenBank/DDBJ databases">
        <title>Key to firefly adult light organ development and bioluminescence: homeobox transcription factors regulate luciferase expression and transportation to peroxisome.</title>
        <authorList>
            <person name="Fu X."/>
        </authorList>
    </citation>
    <scope>NUCLEOTIDE SEQUENCE [LARGE SCALE GENOMIC DNA]</scope>
</reference>
<evidence type="ECO:0000313" key="7">
    <source>
        <dbReference type="EMBL" id="KAK4887248.1"/>
    </source>
</evidence>
<dbReference type="PANTHER" id="PTHR39953">
    <property type="entry name" value="RE54151P"/>
    <property type="match status" value="1"/>
</dbReference>
<evidence type="ECO:0000256" key="5">
    <source>
        <dbReference type="ARBA" id="ARBA00025466"/>
    </source>
</evidence>
<comment type="subunit">
    <text evidence="1">Self-associates forming complexes of several hundred monomers.</text>
</comment>
<evidence type="ECO:0000256" key="2">
    <source>
        <dbReference type="ARBA" id="ARBA00016807"/>
    </source>
</evidence>
<evidence type="ECO:0000313" key="8">
    <source>
        <dbReference type="Proteomes" id="UP001353858"/>
    </source>
</evidence>
<proteinExistence type="predicted"/>